<gene>
    <name evidence="8" type="ORF">GCM10010921_28610</name>
</gene>
<evidence type="ECO:0000256" key="3">
    <source>
        <dbReference type="ARBA" id="ARBA00022989"/>
    </source>
</evidence>
<keyword evidence="3 6" id="KW-1133">Transmembrane helix</keyword>
<dbReference type="AlphaFoldDB" id="A0A917IHR9"/>
<dbReference type="EMBL" id="BMJY01000019">
    <property type="protein sequence ID" value="GGH50087.1"/>
    <property type="molecule type" value="Genomic_DNA"/>
</dbReference>
<evidence type="ECO:0000259" key="7">
    <source>
        <dbReference type="Pfam" id="PF00924"/>
    </source>
</evidence>
<keyword evidence="4 6" id="KW-0472">Membrane</keyword>
<reference evidence="8" key="1">
    <citation type="journal article" date="2014" name="Int. J. Syst. Evol. Microbiol.">
        <title>Complete genome sequence of Corynebacterium casei LMG S-19264T (=DSM 44701T), isolated from a smear-ripened cheese.</title>
        <authorList>
            <consortium name="US DOE Joint Genome Institute (JGI-PGF)"/>
            <person name="Walter F."/>
            <person name="Albersmeier A."/>
            <person name="Kalinowski J."/>
            <person name="Ruckert C."/>
        </authorList>
    </citation>
    <scope>NUCLEOTIDE SEQUENCE</scope>
    <source>
        <strain evidence="8">CGMCC 1.15794</strain>
    </source>
</reference>
<comment type="subcellular location">
    <subcellularLocation>
        <location evidence="1">Membrane</location>
    </subcellularLocation>
</comment>
<evidence type="ECO:0000256" key="1">
    <source>
        <dbReference type="ARBA" id="ARBA00004370"/>
    </source>
</evidence>
<dbReference type="PANTHER" id="PTHR30566:SF25">
    <property type="entry name" value="INNER MEMBRANE PROTEIN"/>
    <property type="match status" value="1"/>
</dbReference>
<reference evidence="8" key="2">
    <citation type="submission" date="2020-09" db="EMBL/GenBank/DDBJ databases">
        <authorList>
            <person name="Sun Q."/>
            <person name="Zhou Y."/>
        </authorList>
    </citation>
    <scope>NUCLEOTIDE SEQUENCE</scope>
    <source>
        <strain evidence="8">CGMCC 1.15794</strain>
    </source>
</reference>
<dbReference type="PANTHER" id="PTHR30566">
    <property type="entry name" value="YNAI-RELATED MECHANOSENSITIVE ION CHANNEL"/>
    <property type="match status" value="1"/>
</dbReference>
<organism evidence="8 9">
    <name type="scientific">Microbacterium album</name>
    <dbReference type="NCBI Taxonomy" id="2053191"/>
    <lineage>
        <taxon>Bacteria</taxon>
        <taxon>Bacillati</taxon>
        <taxon>Actinomycetota</taxon>
        <taxon>Actinomycetes</taxon>
        <taxon>Micrococcales</taxon>
        <taxon>Microbacteriaceae</taxon>
        <taxon>Microbacterium</taxon>
    </lineage>
</organism>
<evidence type="ECO:0000313" key="9">
    <source>
        <dbReference type="Proteomes" id="UP000657592"/>
    </source>
</evidence>
<dbReference type="RefSeq" id="WP_188757053.1">
    <property type="nucleotide sequence ID" value="NZ_BMJY01000019.1"/>
</dbReference>
<evidence type="ECO:0000256" key="2">
    <source>
        <dbReference type="ARBA" id="ARBA00022692"/>
    </source>
</evidence>
<evidence type="ECO:0000256" key="4">
    <source>
        <dbReference type="ARBA" id="ARBA00023136"/>
    </source>
</evidence>
<protein>
    <submittedName>
        <fullName evidence="8">Mechanosensitive ion channel protein MscS</fullName>
    </submittedName>
</protein>
<feature type="transmembrane region" description="Helical" evidence="6">
    <location>
        <begin position="51"/>
        <end position="71"/>
    </location>
</feature>
<feature type="compositionally biased region" description="Basic and acidic residues" evidence="5">
    <location>
        <begin position="385"/>
        <end position="394"/>
    </location>
</feature>
<dbReference type="InterPro" id="IPR006685">
    <property type="entry name" value="MscS_channel_2nd"/>
</dbReference>
<sequence length="394" mass="43177">MLDPWLEFALVFAAWILGAVLVTALIALAIRLAARRREWPHLLMRRARVPFRLLLILIAVWIAFVLEFPAAEAAGLVNQIMTIAVILLSAWLLAALVMFATDLALGYYPIDVPDNRIARRIRTQTLILRRLGIAVVVVIAIGAVLLTFPAVRVVGTSLLASAGILSVIAGLAAQSVLANMFAGIQLVFSDALRVDDVIVVEGEWGRVGEITLSYVVLDLWDDRRLVLPCTYFTTNPFQNWTRRGSELLGSVELDVDWRVSTQRMREHLDAVLADTPLWDGRASVLQVTEATGGLVRVRILVTARDAPTLFDLRCVVREAMVAWVQEQNPAALPVQRVMLTEPAEGEPSPAAPGEHVAPTGAGWFSGSEEAEERASLFTQSTPIVDRGDDAPRRG</sequence>
<dbReference type="InterPro" id="IPR023408">
    <property type="entry name" value="MscS_beta-dom_sf"/>
</dbReference>
<feature type="transmembrane region" description="Helical" evidence="6">
    <location>
        <begin position="6"/>
        <end position="30"/>
    </location>
</feature>
<dbReference type="SUPFAM" id="SSF50182">
    <property type="entry name" value="Sm-like ribonucleoproteins"/>
    <property type="match status" value="1"/>
</dbReference>
<dbReference type="GO" id="GO:0055085">
    <property type="term" value="P:transmembrane transport"/>
    <property type="evidence" value="ECO:0007669"/>
    <property type="project" value="InterPro"/>
</dbReference>
<proteinExistence type="predicted"/>
<evidence type="ECO:0000256" key="6">
    <source>
        <dbReference type="SAM" id="Phobius"/>
    </source>
</evidence>
<evidence type="ECO:0000313" key="8">
    <source>
        <dbReference type="EMBL" id="GGH50087.1"/>
    </source>
</evidence>
<feature type="domain" description="Mechanosensitive ion channel MscS" evidence="7">
    <location>
        <begin position="176"/>
        <end position="242"/>
    </location>
</feature>
<dbReference type="Gene3D" id="1.10.287.1260">
    <property type="match status" value="1"/>
</dbReference>
<feature type="compositionally biased region" description="Low complexity" evidence="5">
    <location>
        <begin position="342"/>
        <end position="354"/>
    </location>
</feature>
<accession>A0A917IHR9</accession>
<evidence type="ECO:0000256" key="5">
    <source>
        <dbReference type="SAM" id="MobiDB-lite"/>
    </source>
</evidence>
<feature type="transmembrane region" description="Helical" evidence="6">
    <location>
        <begin position="83"/>
        <end position="110"/>
    </location>
</feature>
<comment type="caution">
    <text evidence="8">The sequence shown here is derived from an EMBL/GenBank/DDBJ whole genome shotgun (WGS) entry which is preliminary data.</text>
</comment>
<keyword evidence="2 6" id="KW-0812">Transmembrane</keyword>
<feature type="transmembrane region" description="Helical" evidence="6">
    <location>
        <begin position="157"/>
        <end position="178"/>
    </location>
</feature>
<name>A0A917IHR9_9MICO</name>
<dbReference type="Proteomes" id="UP000657592">
    <property type="component" value="Unassembled WGS sequence"/>
</dbReference>
<feature type="transmembrane region" description="Helical" evidence="6">
    <location>
        <begin position="131"/>
        <end position="151"/>
    </location>
</feature>
<feature type="region of interest" description="Disordered" evidence="5">
    <location>
        <begin position="342"/>
        <end position="394"/>
    </location>
</feature>
<keyword evidence="9" id="KW-1185">Reference proteome</keyword>
<dbReference type="GO" id="GO:0016020">
    <property type="term" value="C:membrane"/>
    <property type="evidence" value="ECO:0007669"/>
    <property type="project" value="UniProtKB-SubCell"/>
</dbReference>
<dbReference type="Pfam" id="PF00924">
    <property type="entry name" value="MS_channel_2nd"/>
    <property type="match status" value="1"/>
</dbReference>
<dbReference type="InterPro" id="IPR010920">
    <property type="entry name" value="LSM_dom_sf"/>
</dbReference>
<dbReference type="Gene3D" id="2.30.30.60">
    <property type="match status" value="1"/>
</dbReference>